<dbReference type="EMBL" id="CP053097">
    <property type="protein sequence ID" value="QJR44125.1"/>
    <property type="molecule type" value="Genomic_DNA"/>
</dbReference>
<dbReference type="NCBIfam" id="NF045836">
    <property type="entry name" value="MMB_0454_fam"/>
    <property type="match status" value="1"/>
</dbReference>
<protein>
    <submittedName>
        <fullName evidence="1">Uncharacterized protein</fullName>
    </submittedName>
</protein>
<name>A0A6M4JCQ1_9MOLU</name>
<dbReference type="KEGG" id="mmio:HLA92_01595"/>
<gene>
    <name evidence="1" type="ORF">HLA92_01595</name>
</gene>
<dbReference type="InterPro" id="IPR054781">
    <property type="entry name" value="Asp23-rel"/>
</dbReference>
<organism evidence="1 2">
    <name type="scientific">Mycoplasma miroungirhinis</name>
    <dbReference type="NCBI Taxonomy" id="754516"/>
    <lineage>
        <taxon>Bacteria</taxon>
        <taxon>Bacillati</taxon>
        <taxon>Mycoplasmatota</taxon>
        <taxon>Mollicutes</taxon>
        <taxon>Mycoplasmataceae</taxon>
        <taxon>Mycoplasma</taxon>
    </lineage>
</organism>
<keyword evidence="2" id="KW-1185">Reference proteome</keyword>
<dbReference type="AlphaFoldDB" id="A0A6M4JCQ1"/>
<proteinExistence type="predicted"/>
<reference evidence="1 2" key="1">
    <citation type="submission" date="2020-05" db="EMBL/GenBank/DDBJ databases">
        <title>Novel Mycoplasma species detected in Mirounga angustirostris (northern elephant seal) from the USA.</title>
        <authorList>
            <person name="Volokhov D.V."/>
        </authorList>
    </citation>
    <scope>NUCLEOTIDE SEQUENCE [LARGE SCALE GENOMIC DNA]</scope>
    <source>
        <strain evidence="1 2">Mirounga ES2806-NAS</strain>
    </source>
</reference>
<dbReference type="Proteomes" id="UP000502118">
    <property type="component" value="Chromosome"/>
</dbReference>
<dbReference type="RefSeq" id="WP_171112879.1">
    <property type="nucleotide sequence ID" value="NZ_CP053097.1"/>
</dbReference>
<sequence>MNNFIKVNSKMNMSYYIHEQVLVETINKLFLFLENIKLVGSINLEIEKPKNNISYLIKYQIRKNSDFVFETKNLLFLIEQKIFSLINKKPTNITLKFCGEF</sequence>
<accession>A0A6M4JCQ1</accession>
<evidence type="ECO:0000313" key="2">
    <source>
        <dbReference type="Proteomes" id="UP000502118"/>
    </source>
</evidence>
<evidence type="ECO:0000313" key="1">
    <source>
        <dbReference type="EMBL" id="QJR44125.1"/>
    </source>
</evidence>